<dbReference type="SUPFAM" id="SSF47413">
    <property type="entry name" value="lambda repressor-like DNA-binding domains"/>
    <property type="match status" value="1"/>
</dbReference>
<proteinExistence type="predicted"/>
<dbReference type="Pfam" id="PF14549">
    <property type="entry name" value="P22_Cro"/>
    <property type="match status" value="1"/>
</dbReference>
<dbReference type="Gene3D" id="1.10.260.40">
    <property type="entry name" value="lambda repressor-like DNA-binding domains"/>
    <property type="match status" value="1"/>
</dbReference>
<dbReference type="EMBL" id="DNAA01000249">
    <property type="protein sequence ID" value="HBA09931.1"/>
    <property type="molecule type" value="Genomic_DNA"/>
</dbReference>
<name>A0A351RD10_9PROT</name>
<protein>
    <submittedName>
        <fullName evidence="1">Cro/Cl family transcriptional regulator</fullName>
    </submittedName>
</protein>
<dbReference type="Proteomes" id="UP000264313">
    <property type="component" value="Unassembled WGS sequence"/>
</dbReference>
<gene>
    <name evidence="1" type="ORF">DCW48_10610</name>
</gene>
<reference evidence="1 2" key="1">
    <citation type="journal article" date="2018" name="Nat. Biotechnol.">
        <title>A standardized bacterial taxonomy based on genome phylogeny substantially revises the tree of life.</title>
        <authorList>
            <person name="Parks D.H."/>
            <person name="Chuvochina M."/>
            <person name="Waite D.W."/>
            <person name="Rinke C."/>
            <person name="Skarshewski A."/>
            <person name="Chaumeil P.A."/>
            <person name="Hugenholtz P."/>
        </authorList>
    </citation>
    <scope>NUCLEOTIDE SEQUENCE [LARGE SCALE GENOMIC DNA]</scope>
    <source>
        <strain evidence="1">UBA9958</strain>
    </source>
</reference>
<evidence type="ECO:0000313" key="2">
    <source>
        <dbReference type="Proteomes" id="UP000264313"/>
    </source>
</evidence>
<dbReference type="AlphaFoldDB" id="A0A351RD10"/>
<sequence>MENEEFYDGVTVDDVVQWFGGEQVVLAKKLGVTKAAVSYWVTEGKIPANRAIQVEQLTDGAIKAVDLPIIKR</sequence>
<dbReference type="GO" id="GO:0003677">
    <property type="term" value="F:DNA binding"/>
    <property type="evidence" value="ECO:0007669"/>
    <property type="project" value="InterPro"/>
</dbReference>
<comment type="caution">
    <text evidence="1">The sequence shown here is derived from an EMBL/GenBank/DDBJ whole genome shotgun (WGS) entry which is preliminary data.</text>
</comment>
<accession>A0A351RD10</accession>
<evidence type="ECO:0000313" key="1">
    <source>
        <dbReference type="EMBL" id="HBA09931.1"/>
    </source>
</evidence>
<dbReference type="InterPro" id="IPR010982">
    <property type="entry name" value="Lambda_DNA-bd_dom_sf"/>
</dbReference>
<organism evidence="1 2">
    <name type="scientific">Methylotenera mobilis</name>
    <dbReference type="NCBI Taxonomy" id="359408"/>
    <lineage>
        <taxon>Bacteria</taxon>
        <taxon>Pseudomonadati</taxon>
        <taxon>Pseudomonadota</taxon>
        <taxon>Betaproteobacteria</taxon>
        <taxon>Nitrosomonadales</taxon>
        <taxon>Methylophilaceae</taxon>
        <taxon>Methylotenera</taxon>
    </lineage>
</organism>